<evidence type="ECO:0000256" key="1">
    <source>
        <dbReference type="SAM" id="Phobius"/>
    </source>
</evidence>
<dbReference type="AlphaFoldDB" id="A0A0P1B4G2"/>
<feature type="transmembrane region" description="Helical" evidence="1">
    <location>
        <begin position="12"/>
        <end position="31"/>
    </location>
</feature>
<organism evidence="2 3">
    <name type="scientific">Plasmopara halstedii</name>
    <name type="common">Downy mildew of sunflower</name>
    <dbReference type="NCBI Taxonomy" id="4781"/>
    <lineage>
        <taxon>Eukaryota</taxon>
        <taxon>Sar</taxon>
        <taxon>Stramenopiles</taxon>
        <taxon>Oomycota</taxon>
        <taxon>Peronosporomycetes</taxon>
        <taxon>Peronosporales</taxon>
        <taxon>Peronosporaceae</taxon>
        <taxon>Plasmopara</taxon>
    </lineage>
</organism>
<sequence length="90" mass="10543">MTYFCQRYWDSLLSLYLINCEFIFAILDSAVRRLPTHKSALLVVASDVSLNKDKIVWCVQFDQEVKKVSRSGKIHRHWVLSLWIMLAALN</sequence>
<keyword evidence="1" id="KW-1133">Transmembrane helix</keyword>
<accession>A0A0P1B4G2</accession>
<dbReference type="RefSeq" id="XP_024585373.1">
    <property type="nucleotide sequence ID" value="XM_024720145.1"/>
</dbReference>
<keyword evidence="1" id="KW-0812">Transmembrane</keyword>
<dbReference type="GeneID" id="36401849"/>
<keyword evidence="3" id="KW-1185">Reference proteome</keyword>
<reference evidence="3" key="1">
    <citation type="submission" date="2014-09" db="EMBL/GenBank/DDBJ databases">
        <authorList>
            <person name="Sharma Rahul"/>
            <person name="Thines Marco"/>
        </authorList>
    </citation>
    <scope>NUCLEOTIDE SEQUENCE [LARGE SCALE GENOMIC DNA]</scope>
</reference>
<evidence type="ECO:0000313" key="3">
    <source>
        <dbReference type="Proteomes" id="UP000054928"/>
    </source>
</evidence>
<proteinExistence type="predicted"/>
<evidence type="ECO:0000313" key="2">
    <source>
        <dbReference type="EMBL" id="CEG49004.1"/>
    </source>
</evidence>
<dbReference type="EMBL" id="CCYD01003042">
    <property type="protein sequence ID" value="CEG49004.1"/>
    <property type="molecule type" value="Genomic_DNA"/>
</dbReference>
<keyword evidence="1" id="KW-0472">Membrane</keyword>
<dbReference type="Proteomes" id="UP000054928">
    <property type="component" value="Unassembled WGS sequence"/>
</dbReference>
<protein>
    <submittedName>
        <fullName evidence="2">Uncharacterized protein</fullName>
    </submittedName>
</protein>
<name>A0A0P1B4G2_PLAHL</name>